<dbReference type="EMBL" id="CP017558">
    <property type="protein sequence ID" value="AOW07706.1"/>
    <property type="molecule type" value="Genomic_DNA"/>
</dbReference>
<dbReference type="AlphaFoldDB" id="A0A1D8NQ01"/>
<accession>A0A1D8NQ01</accession>
<proteinExistence type="predicted"/>
<dbReference type="GeneID" id="94584057"/>
<evidence type="ECO:0000313" key="1">
    <source>
        <dbReference type="EMBL" id="AOW07706.1"/>
    </source>
</evidence>
<protein>
    <submittedName>
        <fullName evidence="1">Uncharacterized protein</fullName>
    </submittedName>
</protein>
<organism evidence="1 2">
    <name type="scientific">Yarrowia lipolytica</name>
    <name type="common">Candida lipolytica</name>
    <dbReference type="NCBI Taxonomy" id="4952"/>
    <lineage>
        <taxon>Eukaryota</taxon>
        <taxon>Fungi</taxon>
        <taxon>Dikarya</taxon>
        <taxon>Ascomycota</taxon>
        <taxon>Saccharomycotina</taxon>
        <taxon>Dipodascomycetes</taxon>
        <taxon>Dipodascales</taxon>
        <taxon>Dipodascales incertae sedis</taxon>
        <taxon>Yarrowia</taxon>
    </lineage>
</organism>
<gene>
    <name evidence="1" type="ORF">YALI1_F33113g</name>
</gene>
<name>A0A1D8NQ01_YARLL</name>
<dbReference type="VEuPathDB" id="FungiDB:YALI1_F33113g"/>
<dbReference type="RefSeq" id="XP_068139579.1">
    <property type="nucleotide sequence ID" value="XM_068283478.1"/>
</dbReference>
<evidence type="ECO:0000313" key="2">
    <source>
        <dbReference type="Proteomes" id="UP000182444"/>
    </source>
</evidence>
<sequence length="74" mass="8342">MSVTDVVNVAHTRSHFHPHKTSCETLRNKELVEQKLAVRRCITTGCMEITTTKLGCTETRWLSCVPDLSTIVVK</sequence>
<reference evidence="1 2" key="1">
    <citation type="journal article" date="2016" name="PLoS ONE">
        <title>Sequence Assembly of Yarrowia lipolytica Strain W29/CLIB89 Shows Transposable Element Diversity.</title>
        <authorList>
            <person name="Magnan C."/>
            <person name="Yu J."/>
            <person name="Chang I."/>
            <person name="Jahn E."/>
            <person name="Kanomata Y."/>
            <person name="Wu J."/>
            <person name="Zeller M."/>
            <person name="Oakes M."/>
            <person name="Baldi P."/>
            <person name="Sandmeyer S."/>
        </authorList>
    </citation>
    <scope>NUCLEOTIDE SEQUENCE [LARGE SCALE GENOMIC DNA]</scope>
    <source>
        <strain evidence="2">CLIB89(W29)</strain>
    </source>
</reference>
<dbReference type="Proteomes" id="UP000182444">
    <property type="component" value="Chromosome 1F"/>
</dbReference>